<evidence type="ECO:0000259" key="7">
    <source>
        <dbReference type="Pfam" id="PF00081"/>
    </source>
</evidence>
<dbReference type="PIRSF" id="PIRSF000349">
    <property type="entry name" value="SODismutase"/>
    <property type="match status" value="1"/>
</dbReference>
<dbReference type="Proteomes" id="UP000178632">
    <property type="component" value="Unassembled WGS sequence"/>
</dbReference>
<feature type="domain" description="Manganese/iron superoxide dismutase C-terminal" evidence="8">
    <location>
        <begin position="101"/>
        <end position="205"/>
    </location>
</feature>
<gene>
    <name evidence="9" type="ORF">A3G45_03105</name>
</gene>
<feature type="binding site" evidence="5">
    <location>
        <position position="30"/>
    </location>
    <ligand>
        <name>Mn(2+)</name>
        <dbReference type="ChEBI" id="CHEBI:29035"/>
    </ligand>
</feature>
<feature type="binding site" evidence="5">
    <location>
        <position position="84"/>
    </location>
    <ligand>
        <name>Mn(2+)</name>
        <dbReference type="ChEBI" id="CHEBI:29035"/>
    </ligand>
</feature>
<keyword evidence="3 5" id="KW-0479">Metal-binding</keyword>
<comment type="similarity">
    <text evidence="1 6">Belongs to the iron/manganese superoxide dismutase family.</text>
</comment>
<protein>
    <recommendedName>
        <fullName evidence="2 6">Superoxide dismutase</fullName>
        <ecNumber evidence="2 6">1.15.1.1</ecNumber>
    </recommendedName>
</protein>
<dbReference type="AlphaFoldDB" id="A0A1G2IT63"/>
<keyword evidence="4 6" id="KW-0560">Oxidoreductase</keyword>
<dbReference type="InterPro" id="IPR019831">
    <property type="entry name" value="Mn/Fe_SOD_N"/>
</dbReference>
<dbReference type="PANTHER" id="PTHR11404">
    <property type="entry name" value="SUPEROXIDE DISMUTASE 2"/>
    <property type="match status" value="1"/>
</dbReference>
<evidence type="ECO:0000256" key="2">
    <source>
        <dbReference type="ARBA" id="ARBA00012682"/>
    </source>
</evidence>
<dbReference type="Gene3D" id="3.55.40.20">
    <property type="entry name" value="Iron/manganese superoxide dismutase, C-terminal domain"/>
    <property type="match status" value="1"/>
</dbReference>
<dbReference type="PANTHER" id="PTHR11404:SF6">
    <property type="entry name" value="SUPEROXIDE DISMUTASE [MN], MITOCHONDRIAL"/>
    <property type="match status" value="1"/>
</dbReference>
<dbReference type="Pfam" id="PF02777">
    <property type="entry name" value="Sod_Fe_C"/>
    <property type="match status" value="1"/>
</dbReference>
<comment type="catalytic activity">
    <reaction evidence="6">
        <text>2 superoxide + 2 H(+) = H2O2 + O2</text>
        <dbReference type="Rhea" id="RHEA:20696"/>
        <dbReference type="ChEBI" id="CHEBI:15378"/>
        <dbReference type="ChEBI" id="CHEBI:15379"/>
        <dbReference type="ChEBI" id="CHEBI:16240"/>
        <dbReference type="ChEBI" id="CHEBI:18421"/>
        <dbReference type="EC" id="1.15.1.1"/>
    </reaction>
</comment>
<dbReference type="InterPro" id="IPR050265">
    <property type="entry name" value="Fe/Mn_Superoxide_Dismutase"/>
</dbReference>
<comment type="function">
    <text evidence="6">Destroys radicals which are normally produced within the cells and which are toxic to biological systems.</text>
</comment>
<feature type="binding site" evidence="5">
    <location>
        <position position="177"/>
    </location>
    <ligand>
        <name>Mn(2+)</name>
        <dbReference type="ChEBI" id="CHEBI:29035"/>
    </ligand>
</feature>
<evidence type="ECO:0000256" key="5">
    <source>
        <dbReference type="PIRSR" id="PIRSR000349-1"/>
    </source>
</evidence>
<name>A0A1G2IT63_9BACT</name>
<dbReference type="FunFam" id="3.55.40.20:FF:000004">
    <property type="entry name" value="Superoxide dismutase [Fe]"/>
    <property type="match status" value="1"/>
</dbReference>
<dbReference type="InterPro" id="IPR036324">
    <property type="entry name" value="Mn/Fe_SOD_N_sf"/>
</dbReference>
<dbReference type="Pfam" id="PF00081">
    <property type="entry name" value="Sod_Fe_N"/>
    <property type="match status" value="1"/>
</dbReference>
<sequence>MEKNSYKLPNLPYGYKDLEPYISEEVLTLHHTKHHQGYVNAANALLERIWNARESSGAQDKNTEIDYKSVSKSLSFNVAGHILHEIFWKIMAPTNSGKNKPQGEIIKAIENNFGSLERFKTEFSETAKSVEGSGWAVLAYHKEHGDNGSLAIIQIEKHNVNFYPEQKILLCLDVWEHGYYLDYKNDRAKFIESWWNVVNWEEVGRRFSE</sequence>
<accession>A0A1G2IT63</accession>
<dbReference type="InterPro" id="IPR019832">
    <property type="entry name" value="Mn/Fe_SOD_C"/>
</dbReference>
<evidence type="ECO:0000313" key="9">
    <source>
        <dbReference type="EMBL" id="OGZ77611.1"/>
    </source>
</evidence>
<dbReference type="EC" id="1.15.1.1" evidence="2 6"/>
<evidence type="ECO:0000313" key="10">
    <source>
        <dbReference type="Proteomes" id="UP000178632"/>
    </source>
</evidence>
<dbReference type="InterPro" id="IPR036314">
    <property type="entry name" value="SOD_C_sf"/>
</dbReference>
<dbReference type="Gene3D" id="1.10.287.990">
    <property type="entry name" value="Fe,Mn superoxide dismutase (SOD) domain"/>
    <property type="match status" value="1"/>
</dbReference>
<dbReference type="InterPro" id="IPR001189">
    <property type="entry name" value="Mn/Fe_SOD"/>
</dbReference>
<organism evidence="9 10">
    <name type="scientific">Candidatus Staskawiczbacteria bacterium RIFCSPLOWO2_12_FULL_37_15</name>
    <dbReference type="NCBI Taxonomy" id="1802218"/>
    <lineage>
        <taxon>Bacteria</taxon>
        <taxon>Candidatus Staskawicziibacteriota</taxon>
    </lineage>
</organism>
<comment type="caution">
    <text evidence="9">The sequence shown here is derived from an EMBL/GenBank/DDBJ whole genome shotgun (WGS) entry which is preliminary data.</text>
</comment>
<feature type="binding site" evidence="5">
    <location>
        <position position="173"/>
    </location>
    <ligand>
        <name>Mn(2+)</name>
        <dbReference type="ChEBI" id="CHEBI:29035"/>
    </ligand>
</feature>
<evidence type="ECO:0000256" key="4">
    <source>
        <dbReference type="ARBA" id="ARBA00023002"/>
    </source>
</evidence>
<evidence type="ECO:0000259" key="8">
    <source>
        <dbReference type="Pfam" id="PF02777"/>
    </source>
</evidence>
<dbReference type="SUPFAM" id="SSF54719">
    <property type="entry name" value="Fe,Mn superoxide dismutase (SOD), C-terminal domain"/>
    <property type="match status" value="1"/>
</dbReference>
<dbReference type="SUPFAM" id="SSF46609">
    <property type="entry name" value="Fe,Mn superoxide dismutase (SOD), N-terminal domain"/>
    <property type="match status" value="1"/>
</dbReference>
<evidence type="ECO:0000256" key="6">
    <source>
        <dbReference type="RuleBase" id="RU000414"/>
    </source>
</evidence>
<dbReference type="GO" id="GO:0004784">
    <property type="term" value="F:superoxide dismutase activity"/>
    <property type="evidence" value="ECO:0007669"/>
    <property type="project" value="UniProtKB-EC"/>
</dbReference>
<dbReference type="GO" id="GO:0046872">
    <property type="term" value="F:metal ion binding"/>
    <property type="evidence" value="ECO:0007669"/>
    <property type="project" value="UniProtKB-KW"/>
</dbReference>
<feature type="domain" description="Manganese/iron superoxide dismutase N-terminal" evidence="7">
    <location>
        <begin position="5"/>
        <end position="92"/>
    </location>
</feature>
<reference evidence="9 10" key="1">
    <citation type="journal article" date="2016" name="Nat. Commun.">
        <title>Thousands of microbial genomes shed light on interconnected biogeochemical processes in an aquifer system.</title>
        <authorList>
            <person name="Anantharaman K."/>
            <person name="Brown C.T."/>
            <person name="Hug L.A."/>
            <person name="Sharon I."/>
            <person name="Castelle C.J."/>
            <person name="Probst A.J."/>
            <person name="Thomas B.C."/>
            <person name="Singh A."/>
            <person name="Wilkins M.J."/>
            <person name="Karaoz U."/>
            <person name="Brodie E.L."/>
            <person name="Williams K.H."/>
            <person name="Hubbard S.S."/>
            <person name="Banfield J.F."/>
        </authorList>
    </citation>
    <scope>NUCLEOTIDE SEQUENCE [LARGE SCALE GENOMIC DNA]</scope>
</reference>
<evidence type="ECO:0000256" key="1">
    <source>
        <dbReference type="ARBA" id="ARBA00008714"/>
    </source>
</evidence>
<evidence type="ECO:0000256" key="3">
    <source>
        <dbReference type="ARBA" id="ARBA00022723"/>
    </source>
</evidence>
<dbReference type="PRINTS" id="PR01703">
    <property type="entry name" value="MNSODISMTASE"/>
</dbReference>
<proteinExistence type="inferred from homology"/>
<dbReference type="EMBL" id="MHPE01000004">
    <property type="protein sequence ID" value="OGZ77611.1"/>
    <property type="molecule type" value="Genomic_DNA"/>
</dbReference>